<evidence type="ECO:0000256" key="1">
    <source>
        <dbReference type="ARBA" id="ARBA00010692"/>
    </source>
</evidence>
<feature type="transmembrane region" description="Helical" evidence="3">
    <location>
        <begin position="55"/>
        <end position="77"/>
    </location>
</feature>
<comment type="subcellular location">
    <subcellularLocation>
        <location evidence="2">Cell membrane</location>
        <topology evidence="2">Multi-pass membrane protein</topology>
    </subcellularLocation>
</comment>
<dbReference type="Gene3D" id="1.10.1760.20">
    <property type="match status" value="1"/>
</dbReference>
<dbReference type="Pfam" id="PF02632">
    <property type="entry name" value="BioY"/>
    <property type="match status" value="1"/>
</dbReference>
<dbReference type="STRING" id="665126.ABB55_04495"/>
<gene>
    <name evidence="4" type="ORF">ABB55_04495</name>
</gene>
<proteinExistence type="inferred from homology"/>
<keyword evidence="2" id="KW-1003">Cell membrane</keyword>
<dbReference type="AlphaFoldDB" id="A0A0N8GEI0"/>
<keyword evidence="5" id="KW-1185">Reference proteome</keyword>
<reference evidence="4 5" key="1">
    <citation type="submission" date="2015-09" db="EMBL/GenBank/DDBJ databases">
        <authorList>
            <consortium name="Swine Surveillance"/>
        </authorList>
    </citation>
    <scope>NUCLEOTIDE SEQUENCE [LARGE SCALE GENOMIC DNA]</scope>
    <source>
        <strain evidence="4 5">16</strain>
    </source>
</reference>
<dbReference type="EMBL" id="LJYW01000001">
    <property type="protein sequence ID" value="KPL51577.1"/>
    <property type="molecule type" value="Genomic_DNA"/>
</dbReference>
<evidence type="ECO:0000256" key="2">
    <source>
        <dbReference type="PIRNR" id="PIRNR016661"/>
    </source>
</evidence>
<dbReference type="Proteomes" id="UP000048984">
    <property type="component" value="Unassembled WGS sequence"/>
</dbReference>
<dbReference type="GO" id="GO:0005886">
    <property type="term" value="C:plasma membrane"/>
    <property type="evidence" value="ECO:0007669"/>
    <property type="project" value="UniProtKB-SubCell"/>
</dbReference>
<keyword evidence="3" id="KW-1133">Transmembrane helix</keyword>
<evidence type="ECO:0000313" key="5">
    <source>
        <dbReference type="Proteomes" id="UP000048984"/>
    </source>
</evidence>
<keyword evidence="2 3" id="KW-0472">Membrane</keyword>
<name>A0A0N8GEI0_9HYPH</name>
<feature type="transmembrane region" description="Helical" evidence="3">
    <location>
        <begin position="131"/>
        <end position="153"/>
    </location>
</feature>
<reference evidence="4 5" key="2">
    <citation type="submission" date="2015-10" db="EMBL/GenBank/DDBJ databases">
        <title>Draft Genome Sequence of Prosthecomicrobium hirschii ATCC 27832.</title>
        <authorList>
            <person name="Daniel J."/>
            <person name="Givan S.A."/>
            <person name="Brun Y.V."/>
            <person name="Brown P.J."/>
        </authorList>
    </citation>
    <scope>NUCLEOTIDE SEQUENCE [LARGE SCALE GENOMIC DNA]</scope>
    <source>
        <strain evidence="4 5">16</strain>
    </source>
</reference>
<organism evidence="4 5">
    <name type="scientific">Prosthecodimorpha hirschii</name>
    <dbReference type="NCBI Taxonomy" id="665126"/>
    <lineage>
        <taxon>Bacteria</taxon>
        <taxon>Pseudomonadati</taxon>
        <taxon>Pseudomonadota</taxon>
        <taxon>Alphaproteobacteria</taxon>
        <taxon>Hyphomicrobiales</taxon>
        <taxon>Ancalomicrobiaceae</taxon>
        <taxon>Prosthecodimorpha</taxon>
    </lineage>
</organism>
<protein>
    <recommendedName>
        <fullName evidence="2">Biotin transporter</fullName>
    </recommendedName>
</protein>
<evidence type="ECO:0000313" key="4">
    <source>
        <dbReference type="EMBL" id="KPL51577.1"/>
    </source>
</evidence>
<dbReference type="InterPro" id="IPR003784">
    <property type="entry name" value="BioY"/>
</dbReference>
<keyword evidence="2" id="KW-0813">Transport</keyword>
<dbReference type="PANTHER" id="PTHR34295">
    <property type="entry name" value="BIOTIN TRANSPORTER BIOY"/>
    <property type="match status" value="1"/>
</dbReference>
<sequence>MISTSGTALPGLTRSLAIAPIWAKAAAVLVGTALLAASTQVTVPMFPVPMTMQTWAVLVIGALYGSRLGAITVLAYIAEGLAGLPVFTAGGFGLAKMMGPTGGYLIGFVISAWMIGYAMERGLGRSLGTSILAFTLAHAVVFVPGVAWLAYLVGADKAIALGVVPFFVGSVVKTALAVATYEAARKVPSRA</sequence>
<accession>A0A0N8GEI0</accession>
<evidence type="ECO:0000256" key="3">
    <source>
        <dbReference type="SAM" id="Phobius"/>
    </source>
</evidence>
<dbReference type="GO" id="GO:0015225">
    <property type="term" value="F:biotin transmembrane transporter activity"/>
    <property type="evidence" value="ECO:0007669"/>
    <property type="project" value="UniProtKB-UniRule"/>
</dbReference>
<feature type="transmembrane region" description="Helical" evidence="3">
    <location>
        <begin position="159"/>
        <end position="181"/>
    </location>
</feature>
<dbReference type="PANTHER" id="PTHR34295:SF1">
    <property type="entry name" value="BIOTIN TRANSPORTER BIOY"/>
    <property type="match status" value="1"/>
</dbReference>
<dbReference type="RefSeq" id="WP_054357739.1">
    <property type="nucleotide sequence ID" value="NZ_JAPCYQ010000001.1"/>
</dbReference>
<keyword evidence="3" id="KW-0812">Transmembrane</keyword>
<dbReference type="PIRSF" id="PIRSF016661">
    <property type="entry name" value="BioY"/>
    <property type="match status" value="1"/>
</dbReference>
<comment type="similarity">
    <text evidence="1 2">Belongs to the BioY family.</text>
</comment>
<comment type="caution">
    <text evidence="4">The sequence shown here is derived from an EMBL/GenBank/DDBJ whole genome shotgun (WGS) entry which is preliminary data.</text>
</comment>
<feature type="transmembrane region" description="Helical" evidence="3">
    <location>
        <begin position="97"/>
        <end position="119"/>
    </location>
</feature>
<feature type="transmembrane region" description="Helical" evidence="3">
    <location>
        <begin position="21"/>
        <end position="43"/>
    </location>
</feature>